<dbReference type="PANTHER" id="PTHR30329">
    <property type="entry name" value="STATOR ELEMENT OF FLAGELLAR MOTOR COMPLEX"/>
    <property type="match status" value="1"/>
</dbReference>
<dbReference type="Gene3D" id="3.30.1330.60">
    <property type="entry name" value="OmpA-like domain"/>
    <property type="match status" value="1"/>
</dbReference>
<feature type="domain" description="OmpA-like" evidence="3">
    <location>
        <begin position="390"/>
        <end position="512"/>
    </location>
</feature>
<dbReference type="InterPro" id="IPR036737">
    <property type="entry name" value="OmpA-like_sf"/>
</dbReference>
<organism evidence="4 5">
    <name type="scientific">Falsihalocynthiibacter arcticus</name>
    <dbReference type="NCBI Taxonomy" id="1579316"/>
    <lineage>
        <taxon>Bacteria</taxon>
        <taxon>Pseudomonadati</taxon>
        <taxon>Pseudomonadota</taxon>
        <taxon>Alphaproteobacteria</taxon>
        <taxon>Rhodobacterales</taxon>
        <taxon>Roseobacteraceae</taxon>
        <taxon>Falsihalocynthiibacter</taxon>
    </lineage>
</organism>
<dbReference type="Pfam" id="PF00691">
    <property type="entry name" value="OmpA"/>
    <property type="match status" value="1"/>
</dbReference>
<feature type="compositionally biased region" description="Low complexity" evidence="2">
    <location>
        <begin position="129"/>
        <end position="150"/>
    </location>
</feature>
<dbReference type="InterPro" id="IPR050330">
    <property type="entry name" value="Bact_OuterMem_StrucFunc"/>
</dbReference>
<dbReference type="PROSITE" id="PS51123">
    <property type="entry name" value="OMPA_2"/>
    <property type="match status" value="1"/>
</dbReference>
<gene>
    <name evidence="4" type="ORF">RC74_06320</name>
</gene>
<feature type="compositionally biased region" description="Low complexity" evidence="2">
    <location>
        <begin position="169"/>
        <end position="190"/>
    </location>
</feature>
<name>A0A126UZR4_9RHOB</name>
<dbReference type="OrthoDB" id="9792021at2"/>
<dbReference type="SUPFAM" id="SSF103088">
    <property type="entry name" value="OmpA-like"/>
    <property type="match status" value="1"/>
</dbReference>
<dbReference type="PANTHER" id="PTHR30329:SF21">
    <property type="entry name" value="LIPOPROTEIN YIAD-RELATED"/>
    <property type="match status" value="1"/>
</dbReference>
<accession>A0A126UZR4</accession>
<evidence type="ECO:0000313" key="4">
    <source>
        <dbReference type="EMBL" id="AML50939.1"/>
    </source>
</evidence>
<dbReference type="CDD" id="cd07185">
    <property type="entry name" value="OmpA_C-like"/>
    <property type="match status" value="1"/>
</dbReference>
<evidence type="ECO:0000256" key="1">
    <source>
        <dbReference type="PROSITE-ProRule" id="PRU00473"/>
    </source>
</evidence>
<evidence type="ECO:0000259" key="3">
    <source>
        <dbReference type="PROSITE" id="PS51123"/>
    </source>
</evidence>
<dbReference type="EMBL" id="CP014327">
    <property type="protein sequence ID" value="AML50939.1"/>
    <property type="molecule type" value="Genomic_DNA"/>
</dbReference>
<sequence>MPEVVEEPVAEVPVVEESAPDAAVTPTEEAPIVEEVAPAEESPVVEEAAPAEEAPVVEEVAPVEEAVVAEEPVPAEETPVAETPAPEVQAAPAEETPTPEVAEETVKDVTPEEPAAKPANAIEPKAAETETVVAPAAPQEVPAGEAGGEVVTDEERQAIAAANAPTQVETSAAATTGAAETEAEVTTQTITKDDVRTSDEDFETSVNEKAEPAAKTTSKTEGLSNFEKALLLGLGAVVVGAVLNNGDKVVSNSGDRVVIERDGELRVLKNDDELLQRPGSQVQTQTFQDGSTRSVVSYEDDSQIITIRSRDGTVLRRTMIRASDGSEVVLFDDTRTIEAVDFKALPTLESLEKQQRAQDASLETALQRALFVDVGRTFSLQQIRDYKRVRALAPQVELDAVTFATGSAAIAPSQAEALRDLGLTMRDIIEKEPSSVFLIEGHTDAVGAASYNLALSDRRAETVALALTEYFAVPPQNLITQGYGEADLKVMVLSDERANRRAVVRNISSLLK</sequence>
<dbReference type="RefSeq" id="WP_062628152.1">
    <property type="nucleotide sequence ID" value="NZ_CP014327.1"/>
</dbReference>
<dbReference type="AlphaFoldDB" id="A0A126UZR4"/>
<keyword evidence="5" id="KW-1185">Reference proteome</keyword>
<keyword evidence="1" id="KW-0472">Membrane</keyword>
<reference evidence="4 5" key="1">
    <citation type="submission" date="2016-02" db="EMBL/GenBank/DDBJ databases">
        <title>Complete genome sequence of Halocynthiibacter arcticus PAMC 20958t from arctic marine sediment.</title>
        <authorList>
            <person name="Lee Y.M."/>
            <person name="Baek K."/>
            <person name="Lee H.K."/>
            <person name="Shin S.C."/>
        </authorList>
    </citation>
    <scope>NUCLEOTIDE SEQUENCE [LARGE SCALE GENOMIC DNA]</scope>
    <source>
        <strain evidence="4">PAMC 20958</strain>
    </source>
</reference>
<protein>
    <recommendedName>
        <fullName evidence="3">OmpA-like domain-containing protein</fullName>
    </recommendedName>
</protein>
<proteinExistence type="predicted"/>
<dbReference type="GO" id="GO:0016020">
    <property type="term" value="C:membrane"/>
    <property type="evidence" value="ECO:0007669"/>
    <property type="project" value="UniProtKB-UniRule"/>
</dbReference>
<feature type="compositionally biased region" description="Low complexity" evidence="2">
    <location>
        <begin position="10"/>
        <end position="100"/>
    </location>
</feature>
<dbReference type="InterPro" id="IPR006665">
    <property type="entry name" value="OmpA-like"/>
</dbReference>
<dbReference type="STRING" id="1579316.RC74_06320"/>
<evidence type="ECO:0000313" key="5">
    <source>
        <dbReference type="Proteomes" id="UP000070371"/>
    </source>
</evidence>
<dbReference type="KEGG" id="hat:RC74_06320"/>
<evidence type="ECO:0000256" key="2">
    <source>
        <dbReference type="SAM" id="MobiDB-lite"/>
    </source>
</evidence>
<dbReference type="Proteomes" id="UP000070371">
    <property type="component" value="Chromosome"/>
</dbReference>
<feature type="region of interest" description="Disordered" evidence="2">
    <location>
        <begin position="1"/>
        <end position="220"/>
    </location>
</feature>